<evidence type="ECO:0000313" key="2">
    <source>
        <dbReference type="EMBL" id="OBS26911.1"/>
    </source>
</evidence>
<comment type="caution">
    <text evidence="2">The sequence shown here is derived from an EMBL/GenBank/DDBJ whole genome shotgun (WGS) entry which is preliminary data.</text>
</comment>
<reference evidence="2 3" key="1">
    <citation type="submission" date="2016-06" db="EMBL/GenBank/DDBJ databases">
        <title>Living apart together: crosstalk between the core and supernumerary genomes in a fungal plant pathogen.</title>
        <authorList>
            <person name="Vanheule A."/>
            <person name="Audenaert K."/>
            <person name="Warris S."/>
            <person name="Van De Geest H."/>
            <person name="Schijlen E."/>
            <person name="Hofte M."/>
            <person name="De Saeger S."/>
            <person name="Haesaert G."/>
            <person name="Waalwijk C."/>
            <person name="Van Der Lee T."/>
        </authorList>
    </citation>
    <scope>NUCLEOTIDE SEQUENCE [LARGE SCALE GENOMIC DNA]</scope>
    <source>
        <strain evidence="2 3">2516</strain>
    </source>
</reference>
<evidence type="ECO:0000256" key="1">
    <source>
        <dbReference type="SAM" id="MobiDB-lite"/>
    </source>
</evidence>
<dbReference type="AlphaFoldDB" id="A0A1B8B2G7"/>
<name>A0A1B8B2G7_FUSPO</name>
<organism evidence="2 3">
    <name type="scientific">Fusarium poae</name>
    <dbReference type="NCBI Taxonomy" id="36050"/>
    <lineage>
        <taxon>Eukaryota</taxon>
        <taxon>Fungi</taxon>
        <taxon>Dikarya</taxon>
        <taxon>Ascomycota</taxon>
        <taxon>Pezizomycotina</taxon>
        <taxon>Sordariomycetes</taxon>
        <taxon>Hypocreomycetidae</taxon>
        <taxon>Hypocreales</taxon>
        <taxon>Nectriaceae</taxon>
        <taxon>Fusarium</taxon>
    </lineage>
</organism>
<gene>
    <name evidence="2" type="ORF">FPOA_00852</name>
</gene>
<dbReference type="Proteomes" id="UP000091967">
    <property type="component" value="Unassembled WGS sequence"/>
</dbReference>
<sequence length="226" mass="24813">MAHRPPPAGPANSNQLGDAPANPAETDGTPPAQPAYWVAEKLASLGLGITWLIGSISASDNSKQNLVCNVAGESDSWTELSHGYISIGDIVVSSPNLEEARYICRPRGSHSFDTSLRVYASEKDYYFFRADFYAYGLRLEDDNVGHIYARHSSRAKVTQITDPTSAVARFCDRATFRKASTTSLLLAVDCTAVMISPHTLQMLRSSKVTRLTELFNIRMAMDKHLL</sequence>
<accession>A0A1B8B2G7</accession>
<dbReference type="EMBL" id="LYXU01000001">
    <property type="protein sequence ID" value="OBS26911.1"/>
    <property type="molecule type" value="Genomic_DNA"/>
</dbReference>
<feature type="region of interest" description="Disordered" evidence="1">
    <location>
        <begin position="1"/>
        <end position="32"/>
    </location>
</feature>
<keyword evidence="3" id="KW-1185">Reference proteome</keyword>
<protein>
    <submittedName>
        <fullName evidence="2">Uncharacterized protein</fullName>
    </submittedName>
</protein>
<evidence type="ECO:0000313" key="3">
    <source>
        <dbReference type="Proteomes" id="UP000091967"/>
    </source>
</evidence>
<proteinExistence type="predicted"/>